<dbReference type="InParanoid" id="A0A409VWT8"/>
<evidence type="ECO:0000313" key="3">
    <source>
        <dbReference type="Proteomes" id="UP000283269"/>
    </source>
</evidence>
<dbReference type="AlphaFoldDB" id="A0A409VWT8"/>
<gene>
    <name evidence="2" type="ORF">CVT25_013256</name>
</gene>
<keyword evidence="3" id="KW-1185">Reference proteome</keyword>
<proteinExistence type="predicted"/>
<organism evidence="2 3">
    <name type="scientific">Psilocybe cyanescens</name>
    <dbReference type="NCBI Taxonomy" id="93625"/>
    <lineage>
        <taxon>Eukaryota</taxon>
        <taxon>Fungi</taxon>
        <taxon>Dikarya</taxon>
        <taxon>Basidiomycota</taxon>
        <taxon>Agaricomycotina</taxon>
        <taxon>Agaricomycetes</taxon>
        <taxon>Agaricomycetidae</taxon>
        <taxon>Agaricales</taxon>
        <taxon>Agaricineae</taxon>
        <taxon>Strophariaceae</taxon>
        <taxon>Psilocybe</taxon>
    </lineage>
</organism>
<dbReference type="EMBL" id="NHYD01003892">
    <property type="protein sequence ID" value="PPQ70726.1"/>
    <property type="molecule type" value="Genomic_DNA"/>
</dbReference>
<evidence type="ECO:0000313" key="2">
    <source>
        <dbReference type="EMBL" id="PPQ70726.1"/>
    </source>
</evidence>
<name>A0A409VWT8_PSICY</name>
<sequence length="118" mass="12854">MVRKSEERVASSNLTSGSAVPVPQKIEDGAAWGEASCQKICQMRWGGNSMWGKTTDFFEFISQREPAAENHEPGELVPPCKASEEGHGSSLAEPSENDTVGFDTIADLLSDQFVDHIR</sequence>
<dbReference type="Proteomes" id="UP000283269">
    <property type="component" value="Unassembled WGS sequence"/>
</dbReference>
<reference evidence="2 3" key="1">
    <citation type="journal article" date="2018" name="Evol. Lett.">
        <title>Horizontal gene cluster transfer increased hallucinogenic mushroom diversity.</title>
        <authorList>
            <person name="Reynolds H.T."/>
            <person name="Vijayakumar V."/>
            <person name="Gluck-Thaler E."/>
            <person name="Korotkin H.B."/>
            <person name="Matheny P.B."/>
            <person name="Slot J.C."/>
        </authorList>
    </citation>
    <scope>NUCLEOTIDE SEQUENCE [LARGE SCALE GENOMIC DNA]</scope>
    <source>
        <strain evidence="2 3">2631</strain>
    </source>
</reference>
<protein>
    <submittedName>
        <fullName evidence="2">Uncharacterized protein</fullName>
    </submittedName>
</protein>
<comment type="caution">
    <text evidence="2">The sequence shown here is derived from an EMBL/GenBank/DDBJ whole genome shotgun (WGS) entry which is preliminary data.</text>
</comment>
<feature type="region of interest" description="Disordered" evidence="1">
    <location>
        <begin position="1"/>
        <end position="24"/>
    </location>
</feature>
<feature type="region of interest" description="Disordered" evidence="1">
    <location>
        <begin position="64"/>
        <end position="99"/>
    </location>
</feature>
<accession>A0A409VWT8</accession>
<evidence type="ECO:0000256" key="1">
    <source>
        <dbReference type="SAM" id="MobiDB-lite"/>
    </source>
</evidence>